<proteinExistence type="predicted"/>
<dbReference type="SUPFAM" id="SSF103473">
    <property type="entry name" value="MFS general substrate transporter"/>
    <property type="match status" value="1"/>
</dbReference>
<dbReference type="AlphaFoldDB" id="A0AA36D4L0"/>
<accession>A0AA36D4L0</accession>
<feature type="transmembrane region" description="Helical" evidence="1">
    <location>
        <begin position="99"/>
        <end position="121"/>
    </location>
</feature>
<reference evidence="2" key="1">
    <citation type="submission" date="2023-06" db="EMBL/GenBank/DDBJ databases">
        <authorList>
            <person name="Delattre M."/>
        </authorList>
    </citation>
    <scope>NUCLEOTIDE SEQUENCE</scope>
    <source>
        <strain evidence="2">AF72</strain>
    </source>
</reference>
<dbReference type="Proteomes" id="UP001177023">
    <property type="component" value="Unassembled WGS sequence"/>
</dbReference>
<feature type="transmembrane region" description="Helical" evidence="1">
    <location>
        <begin position="475"/>
        <end position="493"/>
    </location>
</feature>
<feature type="transmembrane region" description="Helical" evidence="1">
    <location>
        <begin position="344"/>
        <end position="362"/>
    </location>
</feature>
<evidence type="ECO:0000256" key="1">
    <source>
        <dbReference type="SAM" id="Phobius"/>
    </source>
</evidence>
<feature type="transmembrane region" description="Helical" evidence="1">
    <location>
        <begin position="29"/>
        <end position="49"/>
    </location>
</feature>
<evidence type="ECO:0000313" key="2">
    <source>
        <dbReference type="EMBL" id="CAJ0579683.1"/>
    </source>
</evidence>
<feature type="transmembrane region" description="Helical" evidence="1">
    <location>
        <begin position="186"/>
        <end position="208"/>
    </location>
</feature>
<gene>
    <name evidence="2" type="ORF">MSPICULIGERA_LOCUS17891</name>
</gene>
<keyword evidence="1" id="KW-0812">Transmembrane</keyword>
<dbReference type="InterPro" id="IPR036259">
    <property type="entry name" value="MFS_trans_sf"/>
</dbReference>
<feature type="transmembrane region" description="Helical" evidence="1">
    <location>
        <begin position="369"/>
        <end position="385"/>
    </location>
</feature>
<organism evidence="2 3">
    <name type="scientific">Mesorhabditis spiculigera</name>
    <dbReference type="NCBI Taxonomy" id="96644"/>
    <lineage>
        <taxon>Eukaryota</taxon>
        <taxon>Metazoa</taxon>
        <taxon>Ecdysozoa</taxon>
        <taxon>Nematoda</taxon>
        <taxon>Chromadorea</taxon>
        <taxon>Rhabditida</taxon>
        <taxon>Rhabditina</taxon>
        <taxon>Rhabditomorpha</taxon>
        <taxon>Rhabditoidea</taxon>
        <taxon>Rhabditidae</taxon>
        <taxon>Mesorhabditinae</taxon>
        <taxon>Mesorhabditis</taxon>
    </lineage>
</organism>
<name>A0AA36D4L0_9BILA</name>
<feature type="transmembrane region" description="Helical" evidence="1">
    <location>
        <begin position="299"/>
        <end position="314"/>
    </location>
</feature>
<evidence type="ECO:0000313" key="3">
    <source>
        <dbReference type="Proteomes" id="UP001177023"/>
    </source>
</evidence>
<comment type="caution">
    <text evidence="2">The sequence shown here is derived from an EMBL/GenBank/DDBJ whole genome shotgun (WGS) entry which is preliminary data.</text>
</comment>
<dbReference type="EMBL" id="CATQJA010002657">
    <property type="protein sequence ID" value="CAJ0579683.1"/>
    <property type="molecule type" value="Genomic_DNA"/>
</dbReference>
<keyword evidence="1" id="KW-0472">Membrane</keyword>
<protein>
    <submittedName>
        <fullName evidence="2">Uncharacterized protein</fullName>
    </submittedName>
</protein>
<feature type="transmembrane region" description="Helical" evidence="1">
    <location>
        <begin position="409"/>
        <end position="431"/>
    </location>
</feature>
<feature type="transmembrane region" description="Helical" evidence="1">
    <location>
        <begin position="127"/>
        <end position="148"/>
    </location>
</feature>
<feature type="non-terminal residue" evidence="2">
    <location>
        <position position="1"/>
    </location>
</feature>
<sequence>MKRSSKEEYTGGALYEKTLSNYSATDWHFVAQVVLIFVAYLAFDCGRCVSNHFFFTKQMDSNSTSCAGEIVSSIANIPREHWADDLTGKTTSKANVKRFTSLTIFNVLCAYGSLFSLVFYVGRRLGFSWYLCCSASIAGMGCIMIVIYKVYSVLISGFFFNLSEKAFQITLCVLAAECGPRKVRDAVILVIAVASALARLFAAVPLVMLDTNRLEFIALIGGYAVLMIASGILCDDSIISLIFCEKPLVLTAVIDNLNKRNRGAEVNSEKFYKEILYTGIIIEPATTHGIVAKMLKNSAWIRHYLFVYLAYVLAPRHHNEELLSFTAVNFIGVHPKTDAHMLDATLNVLGVLLFASIFALIGRHRTVHAALLGLVAGHLMLVWPADLKPVAGCDGIEHPAILSSTVMNVIYLTTEIVMEGAMNIIFATTFVEIAERVPIRPRLAVVAVVLTSAMPLHFLLATLELHLSKIHNGSTLYYHAGRAILWAFLYFLYNAFRDAPQATITLDDHLIAFGSRSGNREHFVQQQALHTESELDLHTAGRDTDLAHG</sequence>
<keyword evidence="3" id="KW-1185">Reference proteome</keyword>
<feature type="transmembrane region" description="Helical" evidence="1">
    <location>
        <begin position="443"/>
        <end position="463"/>
    </location>
</feature>
<keyword evidence="1" id="KW-1133">Transmembrane helix</keyword>
<feature type="transmembrane region" description="Helical" evidence="1">
    <location>
        <begin position="214"/>
        <end position="233"/>
    </location>
</feature>